<dbReference type="PANTHER" id="PTHR24282">
    <property type="entry name" value="CYTOCHROME P450 FAMILY MEMBER"/>
    <property type="match status" value="1"/>
</dbReference>
<feature type="transmembrane region" description="Helical" evidence="13">
    <location>
        <begin position="6"/>
        <end position="31"/>
    </location>
</feature>
<sequence>MDVPSVSSVVIPILVVLVSRLLTSALVHLLWKPYAITKLFRGQGITGPKYRLFVGSLPEIKRMKAAAAADEVAAGAHSHDFIPIVLPQHSKWATDHGKTFLYWLGAVPAVSLGRVEQVKQVLLERTGSFTKNYMNANLEALLGRGLILANGEDWERHRKVVHPAFNHDKLKFMSVVMAESVESMVQRWQSQIQQAGNNQVELDLSRELSELTSDVITRSAFGSSHEEGKEVYQAQKELQELAFSSSLDVPALVFLRKLPIVRGNTRAHQLVKKSRTMLMEIIEGRLAKVEAAEAGYGSDLLGLMLEARALEREGNGLVLTTQEIIDECKTFFFAGQDTTSNHLVWTMFLLSSNAQWQDKLREEVLTVCGDAIPTPDMANRLKLVNMVLLESLRLYSPVVIIRRIAGSDIDLGNLKIPKGTVLSIPIAKIHRDRDVWGPDADEFNPARFKNGVSRAASYPNALLSFSQGPRGCIGQTFAMLESQIAIAMILQRFEFRLSPSYVHAPMEAITLRPRFGLPVVLRNLQG</sequence>
<evidence type="ECO:0000256" key="5">
    <source>
        <dbReference type="ARBA" id="ARBA00022723"/>
    </source>
</evidence>
<evidence type="ECO:0000256" key="1">
    <source>
        <dbReference type="ARBA" id="ARBA00004370"/>
    </source>
</evidence>
<evidence type="ECO:0000313" key="15">
    <source>
        <dbReference type="Proteomes" id="UP000026960"/>
    </source>
</evidence>
<dbReference type="InterPro" id="IPR001128">
    <property type="entry name" value="Cyt_P450"/>
</dbReference>
<dbReference type="GO" id="GO:0020037">
    <property type="term" value="F:heme binding"/>
    <property type="evidence" value="ECO:0007669"/>
    <property type="project" value="InterPro"/>
</dbReference>
<keyword evidence="4 13" id="KW-0812">Transmembrane</keyword>
<evidence type="ECO:0000256" key="3">
    <source>
        <dbReference type="ARBA" id="ARBA00022617"/>
    </source>
</evidence>
<dbReference type="AlphaFoldDB" id="A0A0D3ENI7"/>
<dbReference type="Gramene" id="OBART01G14710.1">
    <property type="protein sequence ID" value="OBART01G14710.1"/>
    <property type="gene ID" value="OBART01G14710"/>
</dbReference>
<evidence type="ECO:0000256" key="10">
    <source>
        <dbReference type="ARBA" id="ARBA00023136"/>
    </source>
</evidence>
<evidence type="ECO:0000256" key="13">
    <source>
        <dbReference type="SAM" id="Phobius"/>
    </source>
</evidence>
<dbReference type="HOGENOM" id="CLU_001570_5_0_1"/>
<keyword evidence="3 11" id="KW-0349">Heme</keyword>
<dbReference type="eggNOG" id="KOG0157">
    <property type="taxonomic scope" value="Eukaryota"/>
</dbReference>
<comment type="cofactor">
    <cofactor evidence="11">
        <name>heme</name>
        <dbReference type="ChEBI" id="CHEBI:30413"/>
    </cofactor>
</comment>
<evidence type="ECO:0000256" key="6">
    <source>
        <dbReference type="ARBA" id="ARBA00022989"/>
    </source>
</evidence>
<accession>A0A0D3ENI7</accession>
<dbReference type="Pfam" id="PF00067">
    <property type="entry name" value="p450"/>
    <property type="match status" value="1"/>
</dbReference>
<dbReference type="PRINTS" id="PR00385">
    <property type="entry name" value="P450"/>
</dbReference>
<proteinExistence type="inferred from homology"/>
<evidence type="ECO:0000256" key="11">
    <source>
        <dbReference type="PIRSR" id="PIRSR602401-1"/>
    </source>
</evidence>
<dbReference type="InterPro" id="IPR036396">
    <property type="entry name" value="Cyt_P450_sf"/>
</dbReference>
<evidence type="ECO:0008006" key="16">
    <source>
        <dbReference type="Google" id="ProtNLM"/>
    </source>
</evidence>
<evidence type="ECO:0000256" key="12">
    <source>
        <dbReference type="RuleBase" id="RU000461"/>
    </source>
</evidence>
<dbReference type="GO" id="GO:0004497">
    <property type="term" value="F:monooxygenase activity"/>
    <property type="evidence" value="ECO:0007669"/>
    <property type="project" value="UniProtKB-KW"/>
</dbReference>
<dbReference type="STRING" id="65489.A0A0D3ENI7"/>
<dbReference type="Gene3D" id="1.10.630.10">
    <property type="entry name" value="Cytochrome P450"/>
    <property type="match status" value="1"/>
</dbReference>
<protein>
    <recommendedName>
        <fullName evidence="16">Cytochrome P450</fullName>
    </recommendedName>
</protein>
<evidence type="ECO:0000256" key="7">
    <source>
        <dbReference type="ARBA" id="ARBA00023002"/>
    </source>
</evidence>
<keyword evidence="7 12" id="KW-0560">Oxidoreductase</keyword>
<keyword evidence="9 12" id="KW-0503">Monooxygenase</keyword>
<keyword evidence="10 13" id="KW-0472">Membrane</keyword>
<dbReference type="GO" id="GO:0006629">
    <property type="term" value="P:lipid metabolic process"/>
    <property type="evidence" value="ECO:0007669"/>
    <property type="project" value="UniProtKB-ARBA"/>
</dbReference>
<dbReference type="PRINTS" id="PR00463">
    <property type="entry name" value="EP450I"/>
</dbReference>
<keyword evidence="5 11" id="KW-0479">Metal-binding</keyword>
<comment type="similarity">
    <text evidence="2 12">Belongs to the cytochrome P450 family.</text>
</comment>
<feature type="binding site" description="axial binding residue" evidence="11">
    <location>
        <position position="472"/>
    </location>
    <ligand>
        <name>heme</name>
        <dbReference type="ChEBI" id="CHEBI:30413"/>
    </ligand>
    <ligandPart>
        <name>Fe</name>
        <dbReference type="ChEBI" id="CHEBI:18248"/>
    </ligandPart>
</feature>
<keyword evidence="6 13" id="KW-1133">Transmembrane helix</keyword>
<keyword evidence="8 11" id="KW-0408">Iron</keyword>
<dbReference type="EnsemblPlants" id="OBART01G14710.1">
    <property type="protein sequence ID" value="OBART01G14710.1"/>
    <property type="gene ID" value="OBART01G14710"/>
</dbReference>
<evidence type="ECO:0000256" key="8">
    <source>
        <dbReference type="ARBA" id="ARBA00023004"/>
    </source>
</evidence>
<keyword evidence="15" id="KW-1185">Reference proteome</keyword>
<evidence type="ECO:0000256" key="9">
    <source>
        <dbReference type="ARBA" id="ARBA00023033"/>
    </source>
</evidence>
<dbReference type="InterPro" id="IPR002401">
    <property type="entry name" value="Cyt_P450_E_grp-I"/>
</dbReference>
<name>A0A0D3ENI7_9ORYZ</name>
<organism evidence="14">
    <name type="scientific">Oryza barthii</name>
    <dbReference type="NCBI Taxonomy" id="65489"/>
    <lineage>
        <taxon>Eukaryota</taxon>
        <taxon>Viridiplantae</taxon>
        <taxon>Streptophyta</taxon>
        <taxon>Embryophyta</taxon>
        <taxon>Tracheophyta</taxon>
        <taxon>Spermatophyta</taxon>
        <taxon>Magnoliopsida</taxon>
        <taxon>Liliopsida</taxon>
        <taxon>Poales</taxon>
        <taxon>Poaceae</taxon>
        <taxon>BOP clade</taxon>
        <taxon>Oryzoideae</taxon>
        <taxon>Oryzeae</taxon>
        <taxon>Oryzinae</taxon>
        <taxon>Oryza</taxon>
    </lineage>
</organism>
<dbReference type="SUPFAM" id="SSF48264">
    <property type="entry name" value="Cytochrome P450"/>
    <property type="match status" value="1"/>
</dbReference>
<dbReference type="GO" id="GO:0005506">
    <property type="term" value="F:iron ion binding"/>
    <property type="evidence" value="ECO:0007669"/>
    <property type="project" value="InterPro"/>
</dbReference>
<evidence type="ECO:0000256" key="2">
    <source>
        <dbReference type="ARBA" id="ARBA00010617"/>
    </source>
</evidence>
<reference evidence="14" key="2">
    <citation type="submission" date="2015-03" db="UniProtKB">
        <authorList>
            <consortium name="EnsemblPlants"/>
        </authorList>
    </citation>
    <scope>IDENTIFICATION</scope>
</reference>
<dbReference type="PaxDb" id="65489-OBART01G14710.1"/>
<dbReference type="InterPro" id="IPR017972">
    <property type="entry name" value="Cyt_P450_CS"/>
</dbReference>
<dbReference type="InterPro" id="IPR050665">
    <property type="entry name" value="Cytochrome_P450_Monooxygen"/>
</dbReference>
<dbReference type="PROSITE" id="PS00086">
    <property type="entry name" value="CYTOCHROME_P450"/>
    <property type="match status" value="1"/>
</dbReference>
<evidence type="ECO:0000313" key="14">
    <source>
        <dbReference type="EnsemblPlants" id="OBART01G14710.1"/>
    </source>
</evidence>
<dbReference type="GO" id="GO:0016020">
    <property type="term" value="C:membrane"/>
    <property type="evidence" value="ECO:0007669"/>
    <property type="project" value="UniProtKB-SubCell"/>
</dbReference>
<dbReference type="Proteomes" id="UP000026960">
    <property type="component" value="Chromosome 1"/>
</dbReference>
<reference evidence="14" key="1">
    <citation type="journal article" date="2009" name="Rice">
        <title>De Novo Next Generation Sequencing of Plant Genomes.</title>
        <authorList>
            <person name="Rounsley S."/>
            <person name="Marri P.R."/>
            <person name="Yu Y."/>
            <person name="He R."/>
            <person name="Sisneros N."/>
            <person name="Goicoechea J.L."/>
            <person name="Lee S.J."/>
            <person name="Angelova A."/>
            <person name="Kudrna D."/>
            <person name="Luo M."/>
            <person name="Affourtit J."/>
            <person name="Desany B."/>
            <person name="Knight J."/>
            <person name="Niazi F."/>
            <person name="Egholm M."/>
            <person name="Wing R.A."/>
        </authorList>
    </citation>
    <scope>NUCLEOTIDE SEQUENCE [LARGE SCALE GENOMIC DNA]</scope>
    <source>
        <strain evidence="14">cv. IRGC 105608</strain>
    </source>
</reference>
<dbReference type="PANTHER" id="PTHR24282:SF110">
    <property type="entry name" value="OS01G0349800 PROTEIN"/>
    <property type="match status" value="1"/>
</dbReference>
<evidence type="ECO:0000256" key="4">
    <source>
        <dbReference type="ARBA" id="ARBA00022692"/>
    </source>
</evidence>
<dbReference type="GO" id="GO:0016705">
    <property type="term" value="F:oxidoreductase activity, acting on paired donors, with incorporation or reduction of molecular oxygen"/>
    <property type="evidence" value="ECO:0007669"/>
    <property type="project" value="InterPro"/>
</dbReference>
<comment type="subcellular location">
    <subcellularLocation>
        <location evidence="1">Membrane</location>
    </subcellularLocation>
</comment>